<dbReference type="InterPro" id="IPR029071">
    <property type="entry name" value="Ubiquitin-like_domsf"/>
</dbReference>
<proteinExistence type="predicted"/>
<evidence type="ECO:0000259" key="1">
    <source>
        <dbReference type="PROSITE" id="PS50053"/>
    </source>
</evidence>
<comment type="caution">
    <text evidence="2">The sequence shown here is derived from an EMBL/GenBank/DDBJ whole genome shotgun (WGS) entry which is preliminary data.</text>
</comment>
<dbReference type="AlphaFoldDB" id="A0A8S3YZZ4"/>
<feature type="non-terminal residue" evidence="2">
    <location>
        <position position="1"/>
    </location>
</feature>
<evidence type="ECO:0000313" key="3">
    <source>
        <dbReference type="Proteomes" id="UP000678393"/>
    </source>
</evidence>
<dbReference type="SUPFAM" id="SSF54236">
    <property type="entry name" value="Ubiquitin-like"/>
    <property type="match status" value="1"/>
</dbReference>
<dbReference type="Pfam" id="PF00240">
    <property type="entry name" value="ubiquitin"/>
    <property type="match status" value="1"/>
</dbReference>
<dbReference type="CDD" id="cd17039">
    <property type="entry name" value="Ubl_ubiquitin_like"/>
    <property type="match status" value="1"/>
</dbReference>
<sequence length="91" mass="10478">SSTKNRIYVNHDQPQGTIHHMTFTVDPQVTVTSFKCDLTYVTKIPAEFMKLTHRNKTLDDDRTLQEQGVKHHDFVVLTDIRLNCPVPTLTV</sequence>
<dbReference type="EMBL" id="CAJHNH020001256">
    <property type="protein sequence ID" value="CAG5122299.1"/>
    <property type="molecule type" value="Genomic_DNA"/>
</dbReference>
<dbReference type="PROSITE" id="PS50053">
    <property type="entry name" value="UBIQUITIN_2"/>
    <property type="match status" value="1"/>
</dbReference>
<name>A0A8S3YZZ4_9EUPU</name>
<dbReference type="Proteomes" id="UP000678393">
    <property type="component" value="Unassembled WGS sequence"/>
</dbReference>
<dbReference type="InterPro" id="IPR000626">
    <property type="entry name" value="Ubiquitin-like_dom"/>
</dbReference>
<protein>
    <recommendedName>
        <fullName evidence="1">Ubiquitin-like domain-containing protein</fullName>
    </recommendedName>
</protein>
<evidence type="ECO:0000313" key="2">
    <source>
        <dbReference type="EMBL" id="CAG5122299.1"/>
    </source>
</evidence>
<dbReference type="Gene3D" id="3.10.20.90">
    <property type="entry name" value="Phosphatidylinositol 3-kinase Catalytic Subunit, Chain A, domain 1"/>
    <property type="match status" value="1"/>
</dbReference>
<feature type="domain" description="Ubiquitin-like" evidence="1">
    <location>
        <begin position="7"/>
        <end position="77"/>
    </location>
</feature>
<gene>
    <name evidence="2" type="ORF">CUNI_LOCUS7857</name>
</gene>
<keyword evidence="3" id="KW-1185">Reference proteome</keyword>
<accession>A0A8S3YZZ4</accession>
<organism evidence="2 3">
    <name type="scientific">Candidula unifasciata</name>
    <dbReference type="NCBI Taxonomy" id="100452"/>
    <lineage>
        <taxon>Eukaryota</taxon>
        <taxon>Metazoa</taxon>
        <taxon>Spiralia</taxon>
        <taxon>Lophotrochozoa</taxon>
        <taxon>Mollusca</taxon>
        <taxon>Gastropoda</taxon>
        <taxon>Heterobranchia</taxon>
        <taxon>Euthyneura</taxon>
        <taxon>Panpulmonata</taxon>
        <taxon>Eupulmonata</taxon>
        <taxon>Stylommatophora</taxon>
        <taxon>Helicina</taxon>
        <taxon>Helicoidea</taxon>
        <taxon>Geomitridae</taxon>
        <taxon>Candidula</taxon>
    </lineage>
</organism>
<reference evidence="2" key="1">
    <citation type="submission" date="2021-04" db="EMBL/GenBank/DDBJ databases">
        <authorList>
            <consortium name="Molecular Ecology Group"/>
        </authorList>
    </citation>
    <scope>NUCLEOTIDE SEQUENCE</scope>
</reference>